<dbReference type="AlphaFoldDB" id="A0A0J7JZ64"/>
<feature type="transmembrane region" description="Helical" evidence="2">
    <location>
        <begin position="101"/>
        <end position="119"/>
    </location>
</feature>
<name>A0A0J7JZ64_LASNI</name>
<protein>
    <submittedName>
        <fullName evidence="3">Atpase p</fullName>
    </submittedName>
</protein>
<gene>
    <name evidence="3" type="ORF">RF55_20297</name>
</gene>
<dbReference type="GO" id="GO:0043682">
    <property type="term" value="F:P-type divalent copper transporter activity"/>
    <property type="evidence" value="ECO:0007669"/>
    <property type="project" value="TreeGrafter"/>
</dbReference>
<dbReference type="GO" id="GO:0016020">
    <property type="term" value="C:membrane"/>
    <property type="evidence" value="ECO:0007669"/>
    <property type="project" value="InterPro"/>
</dbReference>
<dbReference type="STRING" id="67767.A0A0J7JZ64"/>
<comment type="caution">
    <text evidence="3">The sequence shown here is derived from an EMBL/GenBank/DDBJ whole genome shotgun (WGS) entry which is preliminary data.</text>
</comment>
<dbReference type="GO" id="GO:0005524">
    <property type="term" value="F:ATP binding"/>
    <property type="evidence" value="ECO:0007669"/>
    <property type="project" value="InterPro"/>
</dbReference>
<keyword evidence="2" id="KW-0472">Membrane</keyword>
<evidence type="ECO:0000313" key="4">
    <source>
        <dbReference type="Proteomes" id="UP000036403"/>
    </source>
</evidence>
<evidence type="ECO:0000313" key="3">
    <source>
        <dbReference type="EMBL" id="KMQ83339.1"/>
    </source>
</evidence>
<accession>A0A0J7JZ64</accession>
<proteinExistence type="predicted"/>
<keyword evidence="4" id="KW-1185">Reference proteome</keyword>
<dbReference type="InterPro" id="IPR036412">
    <property type="entry name" value="HAD-like_sf"/>
</dbReference>
<dbReference type="PRINTS" id="PR00119">
    <property type="entry name" value="CATATPASE"/>
</dbReference>
<dbReference type="InterPro" id="IPR023214">
    <property type="entry name" value="HAD_sf"/>
</dbReference>
<evidence type="ECO:0000256" key="1">
    <source>
        <dbReference type="ARBA" id="ARBA00022967"/>
    </source>
</evidence>
<organism evidence="3 4">
    <name type="scientific">Lasius niger</name>
    <name type="common">Black garden ant</name>
    <dbReference type="NCBI Taxonomy" id="67767"/>
    <lineage>
        <taxon>Eukaryota</taxon>
        <taxon>Metazoa</taxon>
        <taxon>Ecdysozoa</taxon>
        <taxon>Arthropoda</taxon>
        <taxon>Hexapoda</taxon>
        <taxon>Insecta</taxon>
        <taxon>Pterygota</taxon>
        <taxon>Neoptera</taxon>
        <taxon>Endopterygota</taxon>
        <taxon>Hymenoptera</taxon>
        <taxon>Apocrita</taxon>
        <taxon>Aculeata</taxon>
        <taxon>Formicoidea</taxon>
        <taxon>Formicidae</taxon>
        <taxon>Formicinae</taxon>
        <taxon>Lasius</taxon>
        <taxon>Lasius</taxon>
    </lineage>
</organism>
<sequence>MDDEELAREVEQRTVFTKLTPLQKSRVLKMLQANGHTVGFLGDGINDAPSLAHADVGFAIGGGADIALESADIVLMRGDLGAVVAAIDLSAATLRKIRQNLFFAFFYNCLGIPLAALGYVNPVLAGAAMALSSVCVLSNSLWLNRWRPAPLI</sequence>
<dbReference type="Gene3D" id="3.40.50.1000">
    <property type="entry name" value="HAD superfamily/HAD-like"/>
    <property type="match status" value="1"/>
</dbReference>
<evidence type="ECO:0000256" key="2">
    <source>
        <dbReference type="SAM" id="Phobius"/>
    </source>
</evidence>
<dbReference type="GO" id="GO:0055070">
    <property type="term" value="P:copper ion homeostasis"/>
    <property type="evidence" value="ECO:0007669"/>
    <property type="project" value="TreeGrafter"/>
</dbReference>
<dbReference type="Proteomes" id="UP000036403">
    <property type="component" value="Unassembled WGS sequence"/>
</dbReference>
<keyword evidence="2" id="KW-0812">Transmembrane</keyword>
<dbReference type="PaxDb" id="67767-A0A0J7JZ64"/>
<dbReference type="EMBL" id="LBMM01020198">
    <property type="protein sequence ID" value="KMQ83339.1"/>
    <property type="molecule type" value="Genomic_DNA"/>
</dbReference>
<dbReference type="PANTHER" id="PTHR43520:SF8">
    <property type="entry name" value="P-TYPE CU(+) TRANSPORTER"/>
    <property type="match status" value="1"/>
</dbReference>
<dbReference type="Pfam" id="PF08282">
    <property type="entry name" value="Hydrolase_3"/>
    <property type="match status" value="1"/>
</dbReference>
<feature type="transmembrane region" description="Helical" evidence="2">
    <location>
        <begin position="125"/>
        <end position="143"/>
    </location>
</feature>
<keyword evidence="1" id="KW-1278">Translocase</keyword>
<reference evidence="3 4" key="1">
    <citation type="submission" date="2015-04" db="EMBL/GenBank/DDBJ databases">
        <title>Lasius niger genome sequencing.</title>
        <authorList>
            <person name="Konorov E.A."/>
            <person name="Nikitin M.A."/>
            <person name="Kirill M.V."/>
            <person name="Chang P."/>
        </authorList>
    </citation>
    <scope>NUCLEOTIDE SEQUENCE [LARGE SCALE GENOMIC DNA]</scope>
    <source>
        <tissue evidence="3">Whole</tissue>
    </source>
</reference>
<dbReference type="PRINTS" id="PR00120">
    <property type="entry name" value="HATPASE"/>
</dbReference>
<dbReference type="GO" id="GO:0016887">
    <property type="term" value="F:ATP hydrolysis activity"/>
    <property type="evidence" value="ECO:0007669"/>
    <property type="project" value="InterPro"/>
</dbReference>
<dbReference type="SUPFAM" id="SSF56784">
    <property type="entry name" value="HAD-like"/>
    <property type="match status" value="1"/>
</dbReference>
<dbReference type="OrthoDB" id="432719at2759"/>
<keyword evidence="2" id="KW-1133">Transmembrane helix</keyword>
<dbReference type="PANTHER" id="PTHR43520">
    <property type="entry name" value="ATP7, ISOFORM B"/>
    <property type="match status" value="1"/>
</dbReference>
<dbReference type="InterPro" id="IPR001757">
    <property type="entry name" value="P_typ_ATPase"/>
</dbReference>
<dbReference type="NCBIfam" id="TIGR01494">
    <property type="entry name" value="ATPase_P-type"/>
    <property type="match status" value="1"/>
</dbReference>
<dbReference type="GO" id="GO:0005507">
    <property type="term" value="F:copper ion binding"/>
    <property type="evidence" value="ECO:0007669"/>
    <property type="project" value="TreeGrafter"/>
</dbReference>